<dbReference type="EMBL" id="OX395130">
    <property type="protein sequence ID" value="CAI5773912.1"/>
    <property type="molecule type" value="Genomic_DNA"/>
</dbReference>
<sequence>MEVVLATNGKRMNWAGGFECMRISTFSNFMLSHKAVGRSFRRNRVFEVWKNSMPALQRGEDASSVAAPSVAQTSSKAVWTKHRESDALEKQTRGRFVGSCAPLGLLLDYSHLIVPS</sequence>
<dbReference type="AlphaFoldDB" id="A0AA35K8X3"/>
<dbReference type="Proteomes" id="UP001178461">
    <property type="component" value="Chromosome 5"/>
</dbReference>
<accession>A0AA35K8X3</accession>
<name>A0AA35K8X3_9SAUR</name>
<protein>
    <submittedName>
        <fullName evidence="1">Uncharacterized protein</fullName>
    </submittedName>
</protein>
<keyword evidence="2" id="KW-1185">Reference proteome</keyword>
<gene>
    <name evidence="1" type="ORF">PODLI_1B042764</name>
</gene>
<evidence type="ECO:0000313" key="1">
    <source>
        <dbReference type="EMBL" id="CAI5773912.1"/>
    </source>
</evidence>
<organism evidence="1 2">
    <name type="scientific">Podarcis lilfordi</name>
    <name type="common">Lilford's wall lizard</name>
    <dbReference type="NCBI Taxonomy" id="74358"/>
    <lineage>
        <taxon>Eukaryota</taxon>
        <taxon>Metazoa</taxon>
        <taxon>Chordata</taxon>
        <taxon>Craniata</taxon>
        <taxon>Vertebrata</taxon>
        <taxon>Euteleostomi</taxon>
        <taxon>Lepidosauria</taxon>
        <taxon>Squamata</taxon>
        <taxon>Bifurcata</taxon>
        <taxon>Unidentata</taxon>
        <taxon>Episquamata</taxon>
        <taxon>Laterata</taxon>
        <taxon>Lacertibaenia</taxon>
        <taxon>Lacertidae</taxon>
        <taxon>Podarcis</taxon>
    </lineage>
</organism>
<reference evidence="1" key="1">
    <citation type="submission" date="2022-12" db="EMBL/GenBank/DDBJ databases">
        <authorList>
            <person name="Alioto T."/>
            <person name="Alioto T."/>
            <person name="Gomez Garrido J."/>
        </authorList>
    </citation>
    <scope>NUCLEOTIDE SEQUENCE</scope>
</reference>
<evidence type="ECO:0000313" key="2">
    <source>
        <dbReference type="Proteomes" id="UP001178461"/>
    </source>
</evidence>
<proteinExistence type="predicted"/>